<dbReference type="SUPFAM" id="SSF52374">
    <property type="entry name" value="Nucleotidylyl transferase"/>
    <property type="match status" value="1"/>
</dbReference>
<keyword evidence="6 8" id="KW-0067">ATP-binding</keyword>
<comment type="similarity">
    <text evidence="2 8">Belongs to the pantothenate synthetase family.</text>
</comment>
<sequence length="278" mass="29037">MQIARTLVQLRAARAALAADGRPGLALVPTMGALHEGHLSLIRAARAHGDAVAASIFVNPTQFAPHEDFARYPRDEAADCAMLAAAGCDLVWLPDVATMYPPGDATMIEVAGPALLWEGAARPGHFRGVATVVAKLFGQVRPDAACFGEKDWQQVQVIRRMVEDLGLPVDIIAAPTWREPSGLAMSSRNRYLGARERAAAPTLFAVLTGVRDAICAGAPVGQSIAAAEASLVAAGFTVDYLALVDAVTLAPLHEPAGAARLIAAARLGATRLLDNIAV</sequence>
<dbReference type="RefSeq" id="WP_029311670.1">
    <property type="nucleotide sequence ID" value="NZ_FTNE01000015.1"/>
</dbReference>
<organism evidence="9 10">
    <name type="scientific">Acidiphilium rubrum</name>
    <dbReference type="NCBI Taxonomy" id="526"/>
    <lineage>
        <taxon>Bacteria</taxon>
        <taxon>Pseudomonadati</taxon>
        <taxon>Pseudomonadota</taxon>
        <taxon>Alphaproteobacteria</taxon>
        <taxon>Acetobacterales</taxon>
        <taxon>Acidocellaceae</taxon>
        <taxon>Acidiphilium</taxon>
    </lineage>
</organism>
<dbReference type="GO" id="GO:0005829">
    <property type="term" value="C:cytosol"/>
    <property type="evidence" value="ECO:0007669"/>
    <property type="project" value="TreeGrafter"/>
</dbReference>
<evidence type="ECO:0000256" key="4">
    <source>
        <dbReference type="ARBA" id="ARBA00022655"/>
    </source>
</evidence>
<dbReference type="NCBIfam" id="TIGR00018">
    <property type="entry name" value="panC"/>
    <property type="match status" value="1"/>
</dbReference>
<dbReference type="OrthoDB" id="9773087at2"/>
<evidence type="ECO:0000313" key="9">
    <source>
        <dbReference type="EMBL" id="SIR09620.1"/>
    </source>
</evidence>
<dbReference type="Proteomes" id="UP000186308">
    <property type="component" value="Unassembled WGS sequence"/>
</dbReference>
<evidence type="ECO:0000256" key="7">
    <source>
        <dbReference type="ARBA" id="ARBA00048258"/>
    </source>
</evidence>
<keyword evidence="4 8" id="KW-0566">Pantothenate biosynthesis</keyword>
<dbReference type="GO" id="GO:0004592">
    <property type="term" value="F:pantoate-beta-alanine ligase activity"/>
    <property type="evidence" value="ECO:0007669"/>
    <property type="project" value="UniProtKB-UniRule"/>
</dbReference>
<comment type="caution">
    <text evidence="9">The sequence shown here is derived from an EMBL/GenBank/DDBJ whole genome shotgun (WGS) entry which is preliminary data.</text>
</comment>
<evidence type="ECO:0000256" key="3">
    <source>
        <dbReference type="ARBA" id="ARBA00022598"/>
    </source>
</evidence>
<dbReference type="InterPro" id="IPR014729">
    <property type="entry name" value="Rossmann-like_a/b/a_fold"/>
</dbReference>
<evidence type="ECO:0000256" key="1">
    <source>
        <dbReference type="ARBA" id="ARBA00004990"/>
    </source>
</evidence>
<dbReference type="NCBIfam" id="TIGR00125">
    <property type="entry name" value="cyt_tran_rel"/>
    <property type="match status" value="1"/>
</dbReference>
<accession>A0A8G2FER9</accession>
<comment type="pathway">
    <text evidence="1 8">Cofactor biosynthesis; (R)-pantothenate biosynthesis; (R)-pantothenate from (R)-pantoate and beta-alanine: step 1/1.</text>
</comment>
<dbReference type="Gene3D" id="3.30.1300.10">
    <property type="entry name" value="Pantoate-beta-alanine ligase, C-terminal domain"/>
    <property type="match status" value="1"/>
</dbReference>
<comment type="subunit">
    <text evidence="8">Homodimer.</text>
</comment>
<dbReference type="InterPro" id="IPR042176">
    <property type="entry name" value="Pantoate_ligase_C"/>
</dbReference>
<feature type="binding site" evidence="8">
    <location>
        <position position="154"/>
    </location>
    <ligand>
        <name>(R)-pantoate</name>
        <dbReference type="ChEBI" id="CHEBI:15980"/>
    </ligand>
</feature>
<comment type="catalytic activity">
    <reaction evidence="7 8">
        <text>(R)-pantoate + beta-alanine + ATP = (R)-pantothenate + AMP + diphosphate + H(+)</text>
        <dbReference type="Rhea" id="RHEA:10912"/>
        <dbReference type="ChEBI" id="CHEBI:15378"/>
        <dbReference type="ChEBI" id="CHEBI:15980"/>
        <dbReference type="ChEBI" id="CHEBI:29032"/>
        <dbReference type="ChEBI" id="CHEBI:30616"/>
        <dbReference type="ChEBI" id="CHEBI:33019"/>
        <dbReference type="ChEBI" id="CHEBI:57966"/>
        <dbReference type="ChEBI" id="CHEBI:456215"/>
        <dbReference type="EC" id="6.3.2.1"/>
    </reaction>
</comment>
<dbReference type="PANTHER" id="PTHR21299">
    <property type="entry name" value="CYTIDYLATE KINASE/PANTOATE-BETA-ALANINE LIGASE"/>
    <property type="match status" value="1"/>
</dbReference>
<dbReference type="AlphaFoldDB" id="A0A8G2FER9"/>
<evidence type="ECO:0000256" key="8">
    <source>
        <dbReference type="HAMAP-Rule" id="MF_00158"/>
    </source>
</evidence>
<reference evidence="9 10" key="1">
    <citation type="submission" date="2017-01" db="EMBL/GenBank/DDBJ databases">
        <authorList>
            <person name="Varghese N."/>
            <person name="Submissions S."/>
        </authorList>
    </citation>
    <scope>NUCLEOTIDE SEQUENCE [LARGE SCALE GENOMIC DNA]</scope>
    <source>
        <strain evidence="9 10">ATCC 35905</strain>
    </source>
</reference>
<comment type="subcellular location">
    <subcellularLocation>
        <location evidence="8">Cytoplasm</location>
    </subcellularLocation>
</comment>
<dbReference type="Pfam" id="PF02569">
    <property type="entry name" value="Pantoate_ligase"/>
    <property type="match status" value="1"/>
</dbReference>
<keyword evidence="5 8" id="KW-0547">Nucleotide-binding</keyword>
<dbReference type="UniPathway" id="UPA00028">
    <property type="reaction ID" value="UER00005"/>
</dbReference>
<feature type="binding site" evidence="8">
    <location>
        <begin position="31"/>
        <end position="38"/>
    </location>
    <ligand>
        <name>ATP</name>
        <dbReference type="ChEBI" id="CHEBI:30616"/>
    </ligand>
</feature>
<protein>
    <recommendedName>
        <fullName evidence="8">Pantothenate synthetase</fullName>
        <shortName evidence="8">PS</shortName>
        <ecNumber evidence="8">6.3.2.1</ecNumber>
    </recommendedName>
    <alternativeName>
        <fullName evidence="8">Pantoate--beta-alanine ligase</fullName>
    </alternativeName>
    <alternativeName>
        <fullName evidence="8">Pantoate-activating enzyme</fullName>
    </alternativeName>
</protein>
<dbReference type="EMBL" id="FTNE01000015">
    <property type="protein sequence ID" value="SIR09620.1"/>
    <property type="molecule type" value="Genomic_DNA"/>
</dbReference>
<keyword evidence="3 8" id="KW-0436">Ligase</keyword>
<keyword evidence="10" id="KW-1185">Reference proteome</keyword>
<keyword evidence="8" id="KW-0963">Cytoplasm</keyword>
<feature type="binding site" evidence="8">
    <location>
        <position position="62"/>
    </location>
    <ligand>
        <name>beta-alanine</name>
        <dbReference type="ChEBI" id="CHEBI:57966"/>
    </ligand>
</feature>
<name>A0A8G2FER9_ACIRU</name>
<evidence type="ECO:0000256" key="2">
    <source>
        <dbReference type="ARBA" id="ARBA00009256"/>
    </source>
</evidence>
<comment type="miscellaneous">
    <text evidence="8">The reaction proceeds by a bi uni uni bi ping pong mechanism.</text>
</comment>
<comment type="caution">
    <text evidence="8">Lacks conserved residue(s) required for the propagation of feature annotation.</text>
</comment>
<comment type="function">
    <text evidence="8">Catalyzes the condensation of pantoate with beta-alanine in an ATP-dependent reaction via a pantoyl-adenylate intermediate.</text>
</comment>
<evidence type="ECO:0000313" key="10">
    <source>
        <dbReference type="Proteomes" id="UP000186308"/>
    </source>
</evidence>
<feature type="binding site" evidence="8">
    <location>
        <begin position="185"/>
        <end position="188"/>
    </location>
    <ligand>
        <name>ATP</name>
        <dbReference type="ChEBI" id="CHEBI:30616"/>
    </ligand>
</feature>
<dbReference type="HAMAP" id="MF_00158">
    <property type="entry name" value="PanC"/>
    <property type="match status" value="1"/>
</dbReference>
<dbReference type="InterPro" id="IPR003721">
    <property type="entry name" value="Pantoate_ligase"/>
</dbReference>
<feature type="binding site" evidence="8">
    <location>
        <begin position="148"/>
        <end position="151"/>
    </location>
    <ligand>
        <name>ATP</name>
        <dbReference type="ChEBI" id="CHEBI:30616"/>
    </ligand>
</feature>
<dbReference type="EC" id="6.3.2.1" evidence="8"/>
<dbReference type="Gene3D" id="3.40.50.620">
    <property type="entry name" value="HUPs"/>
    <property type="match status" value="1"/>
</dbReference>
<evidence type="ECO:0000256" key="6">
    <source>
        <dbReference type="ARBA" id="ARBA00022840"/>
    </source>
</evidence>
<dbReference type="CDD" id="cd00560">
    <property type="entry name" value="PanC"/>
    <property type="match status" value="1"/>
</dbReference>
<feature type="active site" description="Proton donor" evidence="8">
    <location>
        <position position="38"/>
    </location>
</feature>
<proteinExistence type="inferred from homology"/>
<dbReference type="InterPro" id="IPR004821">
    <property type="entry name" value="Cyt_trans-like"/>
</dbReference>
<evidence type="ECO:0000256" key="5">
    <source>
        <dbReference type="ARBA" id="ARBA00022741"/>
    </source>
</evidence>
<dbReference type="GO" id="GO:0005524">
    <property type="term" value="F:ATP binding"/>
    <property type="evidence" value="ECO:0007669"/>
    <property type="project" value="UniProtKB-KW"/>
</dbReference>
<dbReference type="PANTHER" id="PTHR21299:SF1">
    <property type="entry name" value="PANTOATE--BETA-ALANINE LIGASE"/>
    <property type="match status" value="1"/>
</dbReference>
<dbReference type="GO" id="GO:0015940">
    <property type="term" value="P:pantothenate biosynthetic process"/>
    <property type="evidence" value="ECO:0007669"/>
    <property type="project" value="UniProtKB-UniRule"/>
</dbReference>
<gene>
    <name evidence="8" type="primary">panC</name>
    <name evidence="9" type="ORF">SAMN05421828_11550</name>
</gene>
<feature type="binding site" evidence="8">
    <location>
        <position position="62"/>
    </location>
    <ligand>
        <name>(R)-pantoate</name>
        <dbReference type="ChEBI" id="CHEBI:15980"/>
    </ligand>
</feature>